<name>A0A498JDT4_MALDO</name>
<proteinExistence type="predicted"/>
<reference evidence="2 3" key="1">
    <citation type="submission" date="2018-10" db="EMBL/GenBank/DDBJ databases">
        <title>A high-quality apple genome assembly.</title>
        <authorList>
            <person name="Hu J."/>
        </authorList>
    </citation>
    <scope>NUCLEOTIDE SEQUENCE [LARGE SCALE GENOMIC DNA]</scope>
    <source>
        <strain evidence="3">cv. HFTH1</strain>
        <tissue evidence="2">Young leaf</tissue>
    </source>
</reference>
<dbReference type="PANTHER" id="PTHR36766:SF45">
    <property type="entry name" value="NB-ARC DOMAIN-CONTAINING PROTEIN"/>
    <property type="match status" value="1"/>
</dbReference>
<gene>
    <name evidence="2" type="ORF">DVH24_015935</name>
</gene>
<evidence type="ECO:0000313" key="2">
    <source>
        <dbReference type="EMBL" id="RXH93868.1"/>
    </source>
</evidence>
<evidence type="ECO:0000256" key="1">
    <source>
        <dbReference type="ARBA" id="ARBA00022821"/>
    </source>
</evidence>
<dbReference type="Gene3D" id="3.80.10.10">
    <property type="entry name" value="Ribonuclease Inhibitor"/>
    <property type="match status" value="2"/>
</dbReference>
<dbReference type="PANTHER" id="PTHR36766">
    <property type="entry name" value="PLANT BROAD-SPECTRUM MILDEW RESISTANCE PROTEIN RPW8"/>
    <property type="match status" value="1"/>
</dbReference>
<organism evidence="2 3">
    <name type="scientific">Malus domestica</name>
    <name type="common">Apple</name>
    <name type="synonym">Pyrus malus</name>
    <dbReference type="NCBI Taxonomy" id="3750"/>
    <lineage>
        <taxon>Eukaryota</taxon>
        <taxon>Viridiplantae</taxon>
        <taxon>Streptophyta</taxon>
        <taxon>Embryophyta</taxon>
        <taxon>Tracheophyta</taxon>
        <taxon>Spermatophyta</taxon>
        <taxon>Magnoliopsida</taxon>
        <taxon>eudicotyledons</taxon>
        <taxon>Gunneridae</taxon>
        <taxon>Pentapetalae</taxon>
        <taxon>rosids</taxon>
        <taxon>fabids</taxon>
        <taxon>Rosales</taxon>
        <taxon>Rosaceae</taxon>
        <taxon>Amygdaloideae</taxon>
        <taxon>Maleae</taxon>
        <taxon>Malus</taxon>
    </lineage>
</organism>
<accession>A0A498JDT4</accession>
<dbReference type="Proteomes" id="UP000290289">
    <property type="component" value="Chromosome 7"/>
</dbReference>
<keyword evidence="1" id="KW-0611">Plant defense</keyword>
<keyword evidence="3" id="KW-1185">Reference proteome</keyword>
<dbReference type="GO" id="GO:0006952">
    <property type="term" value="P:defense response"/>
    <property type="evidence" value="ECO:0007669"/>
    <property type="project" value="UniProtKB-KW"/>
</dbReference>
<dbReference type="SUPFAM" id="SSF52058">
    <property type="entry name" value="L domain-like"/>
    <property type="match status" value="1"/>
</dbReference>
<sequence length="361" mass="40916">MESLRQSLEELRIVRCPGLSSLPETESLSSLTKLAIQFFSPKECLRPHFSNCLQSLSLVNCASLLSFPKNGLPTSLTLLKIFRCRRLEFLSHEMMTKLTSLRHLELWESCDSLRSFPLGVFPKLSYLHIMANENLESLSIGGGAEVENLTHLKELCIDYCPNLVSFPHGGLHTPNLAEFRVWGCKNLRLLPDQIHTLTALRFLNIDLRNVESFAEGGLPPNLQAFHIGNCEKLKPSVEYWGLQRIVSLRSFRIWTSEDVLETLLKEQLLPTTLHALSIHGIRSLKSLEGKGLQHLTCLQELEIHDCDSLEFLPKEGLPASLSLLEIKNCSSLERRCQEKTGEEWMKIAHIPCIKIDDQVII</sequence>
<comment type="caution">
    <text evidence="2">The sequence shown here is derived from an EMBL/GenBank/DDBJ whole genome shotgun (WGS) entry which is preliminary data.</text>
</comment>
<evidence type="ECO:0000313" key="3">
    <source>
        <dbReference type="Proteomes" id="UP000290289"/>
    </source>
</evidence>
<dbReference type="InterPro" id="IPR032675">
    <property type="entry name" value="LRR_dom_sf"/>
</dbReference>
<dbReference type="EMBL" id="RDQH01000333">
    <property type="protein sequence ID" value="RXH93868.1"/>
    <property type="molecule type" value="Genomic_DNA"/>
</dbReference>
<dbReference type="AlphaFoldDB" id="A0A498JDT4"/>
<protein>
    <submittedName>
        <fullName evidence="2">Uncharacterized protein</fullName>
    </submittedName>
</protein>